<feature type="region of interest" description="Disordered" evidence="1">
    <location>
        <begin position="66"/>
        <end position="85"/>
    </location>
</feature>
<keyword evidence="3" id="KW-1185">Reference proteome</keyword>
<dbReference type="Proteomes" id="UP001235874">
    <property type="component" value="Chromosome"/>
</dbReference>
<reference evidence="2 3" key="1">
    <citation type="submission" date="2023-07" db="EMBL/GenBank/DDBJ databases">
        <title>Micromonospora profundi TRM 95458 converts glycerol to a new osmotic compound.</title>
        <authorList>
            <person name="Lu D."/>
        </authorList>
    </citation>
    <scope>NUCLEOTIDE SEQUENCE [LARGE SCALE GENOMIC DNA]</scope>
    <source>
        <strain evidence="2 3">TRM95458</strain>
    </source>
</reference>
<dbReference type="RefSeq" id="WP_306270776.1">
    <property type="nucleotide sequence ID" value="NZ_CP130472.1"/>
</dbReference>
<organism evidence="2 3">
    <name type="scientific">Micromonospora profundi</name>
    <dbReference type="NCBI Taxonomy" id="1420889"/>
    <lineage>
        <taxon>Bacteria</taxon>
        <taxon>Bacillati</taxon>
        <taxon>Actinomycetota</taxon>
        <taxon>Actinomycetes</taxon>
        <taxon>Micromonosporales</taxon>
        <taxon>Micromonosporaceae</taxon>
        <taxon>Micromonospora</taxon>
    </lineage>
</organism>
<dbReference type="AlphaFoldDB" id="A0AAJ6HQU8"/>
<dbReference type="EMBL" id="CP130472">
    <property type="protein sequence ID" value="WLS43338.1"/>
    <property type="molecule type" value="Genomic_DNA"/>
</dbReference>
<proteinExistence type="predicted"/>
<accession>A0AAJ6HQU8</accession>
<gene>
    <name evidence="2" type="ORF">Q3V37_18185</name>
</gene>
<evidence type="ECO:0000256" key="1">
    <source>
        <dbReference type="SAM" id="MobiDB-lite"/>
    </source>
</evidence>
<dbReference type="KEGG" id="mprn:Q3V37_18185"/>
<name>A0AAJ6HQU8_9ACTN</name>
<protein>
    <submittedName>
        <fullName evidence="2">Uncharacterized protein</fullName>
    </submittedName>
</protein>
<evidence type="ECO:0000313" key="2">
    <source>
        <dbReference type="EMBL" id="WLS43338.1"/>
    </source>
</evidence>
<sequence>MSTSPFTGFATVTTEVLDRFVADLVPVLLQPMRVPGDPTRHWVAPGLVAEAVDYGKSGIWLSAGSRQPATLSPAAPTLSPRMGTV</sequence>
<evidence type="ECO:0000313" key="3">
    <source>
        <dbReference type="Proteomes" id="UP001235874"/>
    </source>
</evidence>